<gene>
    <name evidence="7" type="ORF">GCM10009613_40210</name>
</gene>
<comment type="similarity">
    <text evidence="1">Belongs to the thioredoxin family. DsbA subfamily.</text>
</comment>
<keyword evidence="5" id="KW-0676">Redox-active center</keyword>
<feature type="domain" description="Thioredoxin" evidence="6">
    <location>
        <begin position="45"/>
        <end position="239"/>
    </location>
</feature>
<dbReference type="PANTHER" id="PTHR13887:SF14">
    <property type="entry name" value="DISULFIDE BOND FORMATION PROTEIN D"/>
    <property type="match status" value="1"/>
</dbReference>
<protein>
    <recommendedName>
        <fullName evidence="6">Thioredoxin domain-containing protein</fullName>
    </recommendedName>
</protein>
<dbReference type="InterPro" id="IPR013766">
    <property type="entry name" value="Thioredoxin_domain"/>
</dbReference>
<organism evidence="7 8">
    <name type="scientific">Pseudonocardia kongjuensis</name>
    <dbReference type="NCBI Taxonomy" id="102227"/>
    <lineage>
        <taxon>Bacteria</taxon>
        <taxon>Bacillati</taxon>
        <taxon>Actinomycetota</taxon>
        <taxon>Actinomycetes</taxon>
        <taxon>Pseudonocardiales</taxon>
        <taxon>Pseudonocardiaceae</taxon>
        <taxon>Pseudonocardia</taxon>
    </lineage>
</organism>
<evidence type="ECO:0000256" key="3">
    <source>
        <dbReference type="ARBA" id="ARBA00023002"/>
    </source>
</evidence>
<dbReference type="PROSITE" id="PS51352">
    <property type="entry name" value="THIOREDOXIN_2"/>
    <property type="match status" value="1"/>
</dbReference>
<dbReference type="Proteomes" id="UP001501414">
    <property type="component" value="Unassembled WGS sequence"/>
</dbReference>
<evidence type="ECO:0000256" key="1">
    <source>
        <dbReference type="ARBA" id="ARBA00005791"/>
    </source>
</evidence>
<reference evidence="8" key="1">
    <citation type="journal article" date="2019" name="Int. J. Syst. Evol. Microbiol.">
        <title>The Global Catalogue of Microorganisms (GCM) 10K type strain sequencing project: providing services to taxonomists for standard genome sequencing and annotation.</title>
        <authorList>
            <consortium name="The Broad Institute Genomics Platform"/>
            <consortium name="The Broad Institute Genome Sequencing Center for Infectious Disease"/>
            <person name="Wu L."/>
            <person name="Ma J."/>
        </authorList>
    </citation>
    <scope>NUCLEOTIDE SEQUENCE [LARGE SCALE GENOMIC DNA]</scope>
    <source>
        <strain evidence="8">JCM 11896</strain>
    </source>
</reference>
<evidence type="ECO:0000256" key="4">
    <source>
        <dbReference type="ARBA" id="ARBA00023157"/>
    </source>
</evidence>
<evidence type="ECO:0000256" key="2">
    <source>
        <dbReference type="ARBA" id="ARBA00022729"/>
    </source>
</evidence>
<dbReference type="InterPro" id="IPR036249">
    <property type="entry name" value="Thioredoxin-like_sf"/>
</dbReference>
<sequence>MSKKKKPQARPAKPATNPMAERRGISINTVLTVVVVLFAAFSIGGALLSPAPPSEVSEDQLVVGASMITEPGRPVTMVEFLDYQCPACSAFYDNLTVGIEQDYADRITFATRNFPLEMHALAPLAAQAAEAAENQGRYADMYHLLYDEYSAWAGNGAASDEDSARERFTGYAERLGLDMPRFLADLDSDEVADRVDADMDLGEELGVFSTPTFFIDGRRFEPAGSTFAEVDQEIRAELDRALAEAA</sequence>
<keyword evidence="2" id="KW-0732">Signal</keyword>
<evidence type="ECO:0000313" key="8">
    <source>
        <dbReference type="Proteomes" id="UP001501414"/>
    </source>
</evidence>
<proteinExistence type="inferred from homology"/>
<evidence type="ECO:0000259" key="6">
    <source>
        <dbReference type="PROSITE" id="PS51352"/>
    </source>
</evidence>
<dbReference type="RefSeq" id="WP_344024760.1">
    <property type="nucleotide sequence ID" value="NZ_BAAAJK010000024.1"/>
</dbReference>
<accession>A0ABP4IRQ8</accession>
<dbReference type="SUPFAM" id="SSF52833">
    <property type="entry name" value="Thioredoxin-like"/>
    <property type="match status" value="1"/>
</dbReference>
<keyword evidence="4" id="KW-1015">Disulfide bond</keyword>
<dbReference type="PANTHER" id="PTHR13887">
    <property type="entry name" value="GLUTATHIONE S-TRANSFERASE KAPPA"/>
    <property type="match status" value="1"/>
</dbReference>
<evidence type="ECO:0000313" key="7">
    <source>
        <dbReference type="EMBL" id="GAA1393562.1"/>
    </source>
</evidence>
<keyword evidence="3" id="KW-0560">Oxidoreductase</keyword>
<dbReference type="Pfam" id="PF13462">
    <property type="entry name" value="Thioredoxin_4"/>
    <property type="match status" value="1"/>
</dbReference>
<name>A0ABP4IRQ8_9PSEU</name>
<dbReference type="InterPro" id="IPR012336">
    <property type="entry name" value="Thioredoxin-like_fold"/>
</dbReference>
<dbReference type="Gene3D" id="3.40.30.10">
    <property type="entry name" value="Glutaredoxin"/>
    <property type="match status" value="1"/>
</dbReference>
<evidence type="ECO:0000256" key="5">
    <source>
        <dbReference type="ARBA" id="ARBA00023284"/>
    </source>
</evidence>
<comment type="caution">
    <text evidence="7">The sequence shown here is derived from an EMBL/GenBank/DDBJ whole genome shotgun (WGS) entry which is preliminary data.</text>
</comment>
<dbReference type="EMBL" id="BAAAJK010000024">
    <property type="protein sequence ID" value="GAA1393562.1"/>
    <property type="molecule type" value="Genomic_DNA"/>
</dbReference>
<keyword evidence="8" id="KW-1185">Reference proteome</keyword>